<dbReference type="RefSeq" id="WP_159747974.1">
    <property type="nucleotide sequence ID" value="NZ_BLIR01000003.1"/>
</dbReference>
<dbReference type="EMBL" id="BLIR01000003">
    <property type="protein sequence ID" value="GFE41118.1"/>
    <property type="molecule type" value="Genomic_DNA"/>
</dbReference>
<dbReference type="PANTHER" id="PTHR31299">
    <property type="entry name" value="ESTERASE, PUTATIVE (AFU_ORTHOLOGUE AFUA_1G05850)-RELATED"/>
    <property type="match status" value="1"/>
</dbReference>
<reference evidence="1 2" key="1">
    <citation type="submission" date="2019-12" db="EMBL/GenBank/DDBJ databases">
        <title>Whole genome shotgun sequence of Streptomyces tubercidicus NBRC 13090.</title>
        <authorList>
            <person name="Ichikawa N."/>
            <person name="Kimura A."/>
            <person name="Kitahashi Y."/>
            <person name="Komaki H."/>
            <person name="Tamura T."/>
        </authorList>
    </citation>
    <scope>NUCLEOTIDE SEQUENCE [LARGE SCALE GENOMIC DNA]</scope>
    <source>
        <strain evidence="1 2">NBRC 13090</strain>
    </source>
</reference>
<dbReference type="SUPFAM" id="SSF159501">
    <property type="entry name" value="EreA/ChaN-like"/>
    <property type="match status" value="1"/>
</dbReference>
<dbReference type="Proteomes" id="UP000431826">
    <property type="component" value="Unassembled WGS sequence"/>
</dbReference>
<gene>
    <name evidence="1" type="ORF">Stube_57910</name>
</gene>
<dbReference type="Gene3D" id="3.40.1660.10">
    <property type="entry name" value="EreA-like (biosynthetic domain)"/>
    <property type="match status" value="1"/>
</dbReference>
<evidence type="ECO:0000313" key="2">
    <source>
        <dbReference type="Proteomes" id="UP000431826"/>
    </source>
</evidence>
<dbReference type="InterPro" id="IPR007815">
    <property type="entry name" value="Emycin_Estase"/>
</dbReference>
<dbReference type="GO" id="GO:0046677">
    <property type="term" value="P:response to antibiotic"/>
    <property type="evidence" value="ECO:0007669"/>
    <property type="project" value="InterPro"/>
</dbReference>
<name>A0A640UY87_9ACTN</name>
<dbReference type="AlphaFoldDB" id="A0A640UY87"/>
<sequence length="238" mass="26255">MPGPDQALLRRAEALATYLDDHYEEFARHTTADTADEALEHARILTRAADLVTRSPTPLSGEHSVLAARDRYMADAVTRLVDDNAEVRVIVWAHNGHLTKGTYGDGVPALGSRLRARYGDSYYALALLFGKGSFLARRSDDLHGPPRRHRVGTGIRSLEARLADAVPGNYYADLRTHGPSPEAAQWLHAPQTQRSFGSVVPRFLYRFHLAPLIPAQDYDGLAFVARSSCSRPLPAMET</sequence>
<dbReference type="CDD" id="cd14728">
    <property type="entry name" value="Ere-like"/>
    <property type="match status" value="1"/>
</dbReference>
<proteinExistence type="predicted"/>
<accession>A0A640UY87</accession>
<comment type="caution">
    <text evidence="1">The sequence shown here is derived from an EMBL/GenBank/DDBJ whole genome shotgun (WGS) entry which is preliminary data.</text>
</comment>
<protein>
    <recommendedName>
        <fullName evidence="3">Erythromycin esterase</fullName>
    </recommendedName>
</protein>
<organism evidence="1 2">
    <name type="scientific">Streptomyces tubercidicus</name>
    <dbReference type="NCBI Taxonomy" id="47759"/>
    <lineage>
        <taxon>Bacteria</taxon>
        <taxon>Bacillati</taxon>
        <taxon>Actinomycetota</taxon>
        <taxon>Actinomycetes</taxon>
        <taxon>Kitasatosporales</taxon>
        <taxon>Streptomycetaceae</taxon>
        <taxon>Streptomyces</taxon>
    </lineage>
</organism>
<evidence type="ECO:0000313" key="1">
    <source>
        <dbReference type="EMBL" id="GFE41118.1"/>
    </source>
</evidence>
<dbReference type="OrthoDB" id="9810066at2"/>
<dbReference type="GeneID" id="96286858"/>
<evidence type="ECO:0008006" key="3">
    <source>
        <dbReference type="Google" id="ProtNLM"/>
    </source>
</evidence>
<dbReference type="Pfam" id="PF05139">
    <property type="entry name" value="Erythro_esteras"/>
    <property type="match status" value="1"/>
</dbReference>
<keyword evidence="2" id="KW-1185">Reference proteome</keyword>
<dbReference type="PANTHER" id="PTHR31299:SF0">
    <property type="entry name" value="ESTERASE, PUTATIVE (AFU_ORTHOLOGUE AFUA_1G05850)-RELATED"/>
    <property type="match status" value="1"/>
</dbReference>
<dbReference type="InterPro" id="IPR052036">
    <property type="entry name" value="Hydrolase/PRTase-associated"/>
</dbReference>